<dbReference type="EMBL" id="QBKN01000016">
    <property type="protein sequence ID" value="PTX46501.1"/>
    <property type="molecule type" value="Genomic_DNA"/>
</dbReference>
<proteinExistence type="predicted"/>
<organism evidence="4 5">
    <name type="scientific">Allosediminivita pacifica</name>
    <dbReference type="NCBI Taxonomy" id="1267769"/>
    <lineage>
        <taxon>Bacteria</taxon>
        <taxon>Pseudomonadati</taxon>
        <taxon>Pseudomonadota</taxon>
        <taxon>Alphaproteobacteria</taxon>
        <taxon>Rhodobacterales</taxon>
        <taxon>Paracoccaceae</taxon>
        <taxon>Allosediminivita</taxon>
    </lineage>
</organism>
<accession>A0A2T6ARR5</accession>
<evidence type="ECO:0000313" key="4">
    <source>
        <dbReference type="EMBL" id="PTX46501.1"/>
    </source>
</evidence>
<protein>
    <submittedName>
        <fullName evidence="4">Cytochrome c-type biogenesis protein CcmH</fullName>
    </submittedName>
</protein>
<gene>
    <name evidence="4" type="ORF">C8N44_11678</name>
</gene>
<keyword evidence="1" id="KW-0201">Cytochrome c-type biogenesis</keyword>
<dbReference type="SUPFAM" id="SSF48452">
    <property type="entry name" value="TPR-like"/>
    <property type="match status" value="1"/>
</dbReference>
<dbReference type="InterPro" id="IPR011990">
    <property type="entry name" value="TPR-like_helical_dom_sf"/>
</dbReference>
<dbReference type="Proteomes" id="UP000244069">
    <property type="component" value="Unassembled WGS sequence"/>
</dbReference>
<dbReference type="NCBIfam" id="TIGR03142">
    <property type="entry name" value="cytochro_ccmI"/>
    <property type="match status" value="1"/>
</dbReference>
<dbReference type="AlphaFoldDB" id="A0A2T6ARR5"/>
<evidence type="ECO:0000256" key="1">
    <source>
        <dbReference type="ARBA" id="ARBA00022748"/>
    </source>
</evidence>
<dbReference type="InterPro" id="IPR017560">
    <property type="entry name" value="Cyt_c_biogenesis_CcmI"/>
</dbReference>
<dbReference type="OrthoDB" id="9815847at2"/>
<evidence type="ECO:0000313" key="5">
    <source>
        <dbReference type="Proteomes" id="UP000244069"/>
    </source>
</evidence>
<feature type="compositionally biased region" description="Basic and acidic residues" evidence="2">
    <location>
        <begin position="132"/>
        <end position="142"/>
    </location>
</feature>
<reference evidence="4 5" key="1">
    <citation type="submission" date="2018-04" db="EMBL/GenBank/DDBJ databases">
        <title>Genomic Encyclopedia of Archaeal and Bacterial Type Strains, Phase II (KMG-II): from individual species to whole genera.</title>
        <authorList>
            <person name="Goeker M."/>
        </authorList>
    </citation>
    <scope>NUCLEOTIDE SEQUENCE [LARGE SCALE GENOMIC DNA]</scope>
    <source>
        <strain evidence="4 5">DSM 29329</strain>
    </source>
</reference>
<name>A0A2T6ARR5_9RHOB</name>
<keyword evidence="3" id="KW-1133">Transmembrane helix</keyword>
<feature type="region of interest" description="Disordered" evidence="2">
    <location>
        <begin position="132"/>
        <end position="159"/>
    </location>
</feature>
<keyword evidence="3" id="KW-0472">Membrane</keyword>
<comment type="caution">
    <text evidence="4">The sequence shown here is derived from an EMBL/GenBank/DDBJ whole genome shotgun (WGS) entry which is preliminary data.</text>
</comment>
<dbReference type="RefSeq" id="WP_107977307.1">
    <property type="nucleotide sequence ID" value="NZ_BMEZ01000017.1"/>
</dbReference>
<evidence type="ECO:0000256" key="2">
    <source>
        <dbReference type="SAM" id="MobiDB-lite"/>
    </source>
</evidence>
<evidence type="ECO:0000256" key="3">
    <source>
        <dbReference type="SAM" id="Phobius"/>
    </source>
</evidence>
<feature type="region of interest" description="Disordered" evidence="2">
    <location>
        <begin position="312"/>
        <end position="338"/>
    </location>
</feature>
<sequence>MTLFWVLTGVLSLAVTALLAMALLRGRRQTGPAAAYDLQVYRDQLKEIDRDATRGVIPAEEAERLRTEVSRRILAADAKAGEARPAGGQSGAVSTVASAVMVLVVLGGSFALYTWLGAPGYGDLPRAERLAAAERARTDRPSQADAEAGVPAQPTPNVSGDYMELVERLRQAVDDRPEDIRGLRLLARSEAALGNYRAAYKAQERILSLRGDDATAQDYADLADMMVLAAGGYVSPEAQSALEGALARDPGNGVAQYYGGLMMAQIGRPDIAFRMWDRLLRSSGPDAPWVPPIEAQIRDVAWRAGERDYQLPERAAPAPVEGLPGPSREDMEAAGDLSEEDRAQMVEGMVDRLSTRLAEEGGTAEEWARLIGALGVLGRSEQAQAIYAEAQGVFGDTPEAMQMIDEAAARAGLSQ</sequence>
<feature type="transmembrane region" description="Helical" evidence="3">
    <location>
        <begin position="92"/>
        <end position="116"/>
    </location>
</feature>
<feature type="transmembrane region" description="Helical" evidence="3">
    <location>
        <begin position="6"/>
        <end position="24"/>
    </location>
</feature>
<dbReference type="Gene3D" id="1.25.40.10">
    <property type="entry name" value="Tetratricopeptide repeat domain"/>
    <property type="match status" value="1"/>
</dbReference>
<keyword evidence="5" id="KW-1185">Reference proteome</keyword>
<keyword evidence="3" id="KW-0812">Transmembrane</keyword>
<dbReference type="GO" id="GO:0017004">
    <property type="term" value="P:cytochrome complex assembly"/>
    <property type="evidence" value="ECO:0007669"/>
    <property type="project" value="UniProtKB-KW"/>
</dbReference>